<dbReference type="OrthoDB" id="206863at2759"/>
<evidence type="ECO:0000259" key="1">
    <source>
        <dbReference type="PROSITE" id="PS51089"/>
    </source>
</evidence>
<dbReference type="GO" id="GO:0007010">
    <property type="term" value="P:cytoskeleton organization"/>
    <property type="evidence" value="ECO:0007669"/>
    <property type="project" value="InterPro"/>
</dbReference>
<dbReference type="SUPFAM" id="SSF47050">
    <property type="entry name" value="VHP, Villin headpiece domain"/>
    <property type="match status" value="1"/>
</dbReference>
<accession>A0A9W7GLP8</accession>
<dbReference type="SMART" id="SM00153">
    <property type="entry name" value="VHP"/>
    <property type="match status" value="1"/>
</dbReference>
<dbReference type="Pfam" id="PF02209">
    <property type="entry name" value="VHP"/>
    <property type="match status" value="1"/>
</dbReference>
<feature type="domain" description="HP" evidence="1">
    <location>
        <begin position="118"/>
        <end position="182"/>
    </location>
</feature>
<dbReference type="EMBL" id="BRYA01000285">
    <property type="protein sequence ID" value="GMI46170.1"/>
    <property type="molecule type" value="Genomic_DNA"/>
</dbReference>
<keyword evidence="3" id="KW-1185">Reference proteome</keyword>
<reference evidence="3" key="1">
    <citation type="journal article" date="2023" name="Commun. Biol.">
        <title>Genome analysis of Parmales, the sister group of diatoms, reveals the evolutionary specialization of diatoms from phago-mixotrophs to photoautotrophs.</title>
        <authorList>
            <person name="Ban H."/>
            <person name="Sato S."/>
            <person name="Yoshikawa S."/>
            <person name="Yamada K."/>
            <person name="Nakamura Y."/>
            <person name="Ichinomiya M."/>
            <person name="Sato N."/>
            <person name="Blanc-Mathieu R."/>
            <person name="Endo H."/>
            <person name="Kuwata A."/>
            <person name="Ogata H."/>
        </authorList>
    </citation>
    <scope>NUCLEOTIDE SEQUENCE [LARGE SCALE GENOMIC DNA]</scope>
</reference>
<proteinExistence type="predicted"/>
<dbReference type="AlphaFoldDB" id="A0A9W7GLP8"/>
<protein>
    <recommendedName>
        <fullName evidence="1">HP domain-containing protein</fullName>
    </recommendedName>
</protein>
<gene>
    <name evidence="2" type="ORF">TrCOL_g10702</name>
</gene>
<dbReference type="GO" id="GO:0003779">
    <property type="term" value="F:actin binding"/>
    <property type="evidence" value="ECO:0007669"/>
    <property type="project" value="InterPro"/>
</dbReference>
<dbReference type="Proteomes" id="UP001165065">
    <property type="component" value="Unassembled WGS sequence"/>
</dbReference>
<dbReference type="Gene3D" id="1.10.950.10">
    <property type="entry name" value="Villin headpiece domain"/>
    <property type="match status" value="1"/>
</dbReference>
<comment type="caution">
    <text evidence="2">The sequence shown here is derived from an EMBL/GenBank/DDBJ whole genome shotgun (WGS) entry which is preliminary data.</text>
</comment>
<dbReference type="InterPro" id="IPR036886">
    <property type="entry name" value="Villin_headpiece_dom_sf"/>
</dbReference>
<organism evidence="2 3">
    <name type="scientific">Triparma columacea</name>
    <dbReference type="NCBI Taxonomy" id="722753"/>
    <lineage>
        <taxon>Eukaryota</taxon>
        <taxon>Sar</taxon>
        <taxon>Stramenopiles</taxon>
        <taxon>Ochrophyta</taxon>
        <taxon>Bolidophyceae</taxon>
        <taxon>Parmales</taxon>
        <taxon>Triparmaceae</taxon>
        <taxon>Triparma</taxon>
    </lineage>
</organism>
<dbReference type="InterPro" id="IPR003128">
    <property type="entry name" value="Villin_headpiece"/>
</dbReference>
<dbReference type="PROSITE" id="PS51089">
    <property type="entry name" value="HP"/>
    <property type="match status" value="1"/>
</dbReference>
<name>A0A9W7GLP8_9STRA</name>
<sequence length="182" mass="20862">MASSLATVKSLSSIVVESMLKNPRPEMLVSLLSPDCPCNPFLSSAVKDQIKSKLSERFPMMKEKYEEATLRQALGEAFYDRLNSLFLATQEEKYLFRASTRSGSVVEPRLTGWEGIVVYDDTRLPYSALKQGAAYPEGVDVKNREKYLSEAEFEKVLGFTKEEWSKLDRYKKIEHKKRTKLF</sequence>
<evidence type="ECO:0000313" key="2">
    <source>
        <dbReference type="EMBL" id="GMI46170.1"/>
    </source>
</evidence>
<evidence type="ECO:0000313" key="3">
    <source>
        <dbReference type="Proteomes" id="UP001165065"/>
    </source>
</evidence>